<dbReference type="AlphaFoldDB" id="A0A2P5DQS6"/>
<dbReference type="SUPFAM" id="SSF56219">
    <property type="entry name" value="DNase I-like"/>
    <property type="match status" value="1"/>
</dbReference>
<dbReference type="OrthoDB" id="1113909at2759"/>
<keyword evidence="2" id="KW-0378">Hydrolase</keyword>
<proteinExistence type="predicted"/>
<evidence type="ECO:0000313" key="3">
    <source>
        <dbReference type="Proteomes" id="UP000237000"/>
    </source>
</evidence>
<dbReference type="GO" id="GO:0004527">
    <property type="term" value="F:exonuclease activity"/>
    <property type="evidence" value="ECO:0007669"/>
    <property type="project" value="UniProtKB-KW"/>
</dbReference>
<keyword evidence="2" id="KW-0540">Nuclease</keyword>
<sequence>MCMFTAIPARFWRALGLELVAQNDKPLPSIWVFTSTAISNFQVTISHSQHVSASFEFHGDLFFASFVYASCNYIARRDLWDSLSSLHVDGPWLVIGDFNSVMGAHETTGILKRQSCEEFRAGVTLCNLTDLDSQGPMYTWRGMRRGKLIMSRLDRAFCNEDLIDHGQQISCLCLPRNQSDHHPLLISSSKIISNGSRPFRFQAFSWFATNAASGQKA</sequence>
<keyword evidence="2" id="KW-0269">Exonuclease</keyword>
<reference evidence="3" key="1">
    <citation type="submission" date="2016-06" db="EMBL/GenBank/DDBJ databases">
        <title>Parallel loss of symbiosis genes in relatives of nitrogen-fixing non-legume Parasponia.</title>
        <authorList>
            <person name="Van Velzen R."/>
            <person name="Holmer R."/>
            <person name="Bu F."/>
            <person name="Rutten L."/>
            <person name="Van Zeijl A."/>
            <person name="Liu W."/>
            <person name="Santuari L."/>
            <person name="Cao Q."/>
            <person name="Sharma T."/>
            <person name="Shen D."/>
            <person name="Roswanjaya Y."/>
            <person name="Wardhani T."/>
            <person name="Kalhor M.S."/>
            <person name="Jansen J."/>
            <person name="Van den Hoogen J."/>
            <person name="Gungor B."/>
            <person name="Hartog M."/>
            <person name="Hontelez J."/>
            <person name="Verver J."/>
            <person name="Yang W.-C."/>
            <person name="Schijlen E."/>
            <person name="Repin R."/>
            <person name="Schilthuizen M."/>
            <person name="Schranz E."/>
            <person name="Heidstra R."/>
            <person name="Miyata K."/>
            <person name="Fedorova E."/>
            <person name="Kohlen W."/>
            <person name="Bisseling T."/>
            <person name="Smit S."/>
            <person name="Geurts R."/>
        </authorList>
    </citation>
    <scope>NUCLEOTIDE SEQUENCE [LARGE SCALE GENOMIC DNA]</scope>
    <source>
        <strain evidence="3">cv. RG33-2</strain>
    </source>
</reference>
<dbReference type="STRING" id="63057.A0A2P5DQS6"/>
<name>A0A2P5DQS6_TREOI</name>
<comment type="caution">
    <text evidence="2">The sequence shown here is derived from an EMBL/GenBank/DDBJ whole genome shotgun (WGS) entry which is preliminary data.</text>
</comment>
<dbReference type="Pfam" id="PF03372">
    <property type="entry name" value="Exo_endo_phos"/>
    <property type="match status" value="1"/>
</dbReference>
<dbReference type="InParanoid" id="A0A2P5DQS6"/>
<dbReference type="GO" id="GO:0004519">
    <property type="term" value="F:endonuclease activity"/>
    <property type="evidence" value="ECO:0007669"/>
    <property type="project" value="UniProtKB-KW"/>
</dbReference>
<feature type="domain" description="Endonuclease/exonuclease/phosphatase" evidence="1">
    <location>
        <begin position="77"/>
        <end position="181"/>
    </location>
</feature>
<protein>
    <submittedName>
        <fullName evidence="2">Endonuclease/exonuclease/phosphatase</fullName>
    </submittedName>
</protein>
<dbReference type="Proteomes" id="UP000237000">
    <property type="component" value="Unassembled WGS sequence"/>
</dbReference>
<organism evidence="2 3">
    <name type="scientific">Trema orientale</name>
    <name type="common">Charcoal tree</name>
    <name type="synonym">Celtis orientalis</name>
    <dbReference type="NCBI Taxonomy" id="63057"/>
    <lineage>
        <taxon>Eukaryota</taxon>
        <taxon>Viridiplantae</taxon>
        <taxon>Streptophyta</taxon>
        <taxon>Embryophyta</taxon>
        <taxon>Tracheophyta</taxon>
        <taxon>Spermatophyta</taxon>
        <taxon>Magnoliopsida</taxon>
        <taxon>eudicotyledons</taxon>
        <taxon>Gunneridae</taxon>
        <taxon>Pentapetalae</taxon>
        <taxon>rosids</taxon>
        <taxon>fabids</taxon>
        <taxon>Rosales</taxon>
        <taxon>Cannabaceae</taxon>
        <taxon>Trema</taxon>
    </lineage>
</organism>
<dbReference type="EMBL" id="JXTC01000255">
    <property type="protein sequence ID" value="PON75644.1"/>
    <property type="molecule type" value="Genomic_DNA"/>
</dbReference>
<keyword evidence="2" id="KW-0255">Endonuclease</keyword>
<evidence type="ECO:0000313" key="2">
    <source>
        <dbReference type="EMBL" id="PON75644.1"/>
    </source>
</evidence>
<dbReference type="Gene3D" id="3.60.10.10">
    <property type="entry name" value="Endonuclease/exonuclease/phosphatase"/>
    <property type="match status" value="1"/>
</dbReference>
<keyword evidence="3" id="KW-1185">Reference proteome</keyword>
<gene>
    <name evidence="2" type="ORF">TorRG33x02_244930</name>
</gene>
<evidence type="ECO:0000259" key="1">
    <source>
        <dbReference type="Pfam" id="PF03372"/>
    </source>
</evidence>
<dbReference type="InterPro" id="IPR036691">
    <property type="entry name" value="Endo/exonu/phosph_ase_sf"/>
</dbReference>
<dbReference type="PANTHER" id="PTHR33710:SF77">
    <property type="entry name" value="DNASE I-LIKE SUPERFAMILY PROTEIN"/>
    <property type="match status" value="1"/>
</dbReference>
<accession>A0A2P5DQS6</accession>
<dbReference type="InterPro" id="IPR005135">
    <property type="entry name" value="Endo/exonuclease/phosphatase"/>
</dbReference>
<dbReference type="PANTHER" id="PTHR33710">
    <property type="entry name" value="BNAC02G09200D PROTEIN"/>
    <property type="match status" value="1"/>
</dbReference>